<dbReference type="Proteomes" id="UP000009309">
    <property type="component" value="Unassembled WGS sequence"/>
</dbReference>
<reference evidence="1 2" key="1">
    <citation type="journal article" date="2012" name="J. Bacteriol.">
        <title>Genome Sequence of the Filamentous Bacterium Fibrisoma limi BUZ 3T.</title>
        <authorList>
            <person name="Filippini M."/>
            <person name="Qi W."/>
            <person name="Jaenicke S."/>
            <person name="Goesmann A."/>
            <person name="Smits T.H."/>
            <person name="Bagheri H.C."/>
        </authorList>
    </citation>
    <scope>NUCLEOTIDE SEQUENCE [LARGE SCALE GENOMIC DNA]</scope>
    <source>
        <strain evidence="2">BUZ 3T</strain>
    </source>
</reference>
<keyword evidence="2" id="KW-1185">Reference proteome</keyword>
<accession>I2GFS7</accession>
<evidence type="ECO:0000313" key="2">
    <source>
        <dbReference type="Proteomes" id="UP000009309"/>
    </source>
</evidence>
<comment type="caution">
    <text evidence="1">The sequence shown here is derived from an EMBL/GenBank/DDBJ whole genome shotgun (WGS) entry which is preliminary data.</text>
</comment>
<organism evidence="1 2">
    <name type="scientific">Fibrisoma limi BUZ 3</name>
    <dbReference type="NCBI Taxonomy" id="1185876"/>
    <lineage>
        <taxon>Bacteria</taxon>
        <taxon>Pseudomonadati</taxon>
        <taxon>Bacteroidota</taxon>
        <taxon>Cytophagia</taxon>
        <taxon>Cytophagales</taxon>
        <taxon>Spirosomataceae</taxon>
        <taxon>Fibrisoma</taxon>
    </lineage>
</organism>
<proteinExistence type="predicted"/>
<protein>
    <submittedName>
        <fullName evidence="1">Uncharacterized protein</fullName>
    </submittedName>
</protein>
<dbReference type="AlphaFoldDB" id="I2GFS7"/>
<dbReference type="EMBL" id="CAIT01000006">
    <property type="protein sequence ID" value="CCH52752.1"/>
    <property type="molecule type" value="Genomic_DNA"/>
</dbReference>
<evidence type="ECO:0000313" key="1">
    <source>
        <dbReference type="EMBL" id="CCH52752.1"/>
    </source>
</evidence>
<gene>
    <name evidence="1" type="ORF">BN8_01774</name>
</gene>
<dbReference type="RefSeq" id="WP_009281336.1">
    <property type="nucleotide sequence ID" value="NZ_CAIT01000006.1"/>
</dbReference>
<name>I2GFS7_9BACT</name>
<dbReference type="STRING" id="1185876.BN8_01774"/>
<sequence>MKTVLELDVNEHERTIIEEMLRMMNVPFQSRTVEEESPFEPGAPDAAIEEAIVRLRGAWEGRFEDFNDFRRQAWKGRGVK</sequence>